<dbReference type="EMBL" id="BMAT01010772">
    <property type="protein sequence ID" value="GFR60479.1"/>
    <property type="molecule type" value="Genomic_DNA"/>
</dbReference>
<accession>A0AAV4EI44</accession>
<sequence length="339" mass="38745">MKFRLSKTCTPIEIFPTRRTTITRLYETLAYTRPASRPRATTETEELQLRGSAQAPVDYVIQAPTRPTSSESFASSGSGGSTNKAKALRPVPKSRKTRNKWQEMAAEALLHIKACHMRLPADLPRSELRIYVSSTPDLREEREFLEEVAYPKLREYSEKLGLNCHVVDMRNGAGVLDNSLRTFDLIEKELRTCRELSIGPYFVSLLGHKSRESGLPGFFPKSVYEQLRETLVRENIPGVDAFDEVYRLDSNRAPPVYIKQTIRAWEEYQTPEQIEKTLLHALKKAVKIIQKSENKNPDVDFYRWSGENGHDLVFLARVSLDNGNSRYMFHLNTAAHTVP</sequence>
<evidence type="ECO:0000256" key="1">
    <source>
        <dbReference type="SAM" id="MobiDB-lite"/>
    </source>
</evidence>
<keyword evidence="3" id="KW-1185">Reference proteome</keyword>
<evidence type="ECO:0000313" key="3">
    <source>
        <dbReference type="Proteomes" id="UP000762676"/>
    </source>
</evidence>
<proteinExistence type="predicted"/>
<organism evidence="2 3">
    <name type="scientific">Elysia marginata</name>
    <dbReference type="NCBI Taxonomy" id="1093978"/>
    <lineage>
        <taxon>Eukaryota</taxon>
        <taxon>Metazoa</taxon>
        <taxon>Spiralia</taxon>
        <taxon>Lophotrochozoa</taxon>
        <taxon>Mollusca</taxon>
        <taxon>Gastropoda</taxon>
        <taxon>Heterobranchia</taxon>
        <taxon>Euthyneura</taxon>
        <taxon>Panpulmonata</taxon>
        <taxon>Sacoglossa</taxon>
        <taxon>Placobranchoidea</taxon>
        <taxon>Plakobranchidae</taxon>
        <taxon>Elysia</taxon>
    </lineage>
</organism>
<dbReference type="AlphaFoldDB" id="A0AAV4EI44"/>
<dbReference type="Proteomes" id="UP000762676">
    <property type="component" value="Unassembled WGS sequence"/>
</dbReference>
<dbReference type="PANTHER" id="PTHR19871:SF14">
    <property type="entry name" value="DUF4062 DOMAIN-CONTAINING PROTEIN"/>
    <property type="match status" value="1"/>
</dbReference>
<evidence type="ECO:0000313" key="2">
    <source>
        <dbReference type="EMBL" id="GFR60479.1"/>
    </source>
</evidence>
<dbReference type="PANTHER" id="PTHR19871">
    <property type="entry name" value="BETA TRANSDUCIN-RELATED PROTEIN"/>
    <property type="match status" value="1"/>
</dbReference>
<reference evidence="2 3" key="1">
    <citation type="journal article" date="2021" name="Elife">
        <title>Chloroplast acquisition without the gene transfer in kleptoplastic sea slugs, Plakobranchus ocellatus.</title>
        <authorList>
            <person name="Maeda T."/>
            <person name="Takahashi S."/>
            <person name="Yoshida T."/>
            <person name="Shimamura S."/>
            <person name="Takaki Y."/>
            <person name="Nagai Y."/>
            <person name="Toyoda A."/>
            <person name="Suzuki Y."/>
            <person name="Arimoto A."/>
            <person name="Ishii H."/>
            <person name="Satoh N."/>
            <person name="Nishiyama T."/>
            <person name="Hasebe M."/>
            <person name="Maruyama T."/>
            <person name="Minagawa J."/>
            <person name="Obokata J."/>
            <person name="Shigenobu S."/>
        </authorList>
    </citation>
    <scope>NUCLEOTIDE SEQUENCE [LARGE SCALE GENOMIC DNA]</scope>
</reference>
<name>A0AAV4EI44_9GAST</name>
<dbReference type="InterPro" id="IPR052752">
    <property type="entry name" value="NACHT-WD_repeat"/>
</dbReference>
<comment type="caution">
    <text evidence="2">The sequence shown here is derived from an EMBL/GenBank/DDBJ whole genome shotgun (WGS) entry which is preliminary data.</text>
</comment>
<gene>
    <name evidence="2" type="ORF">ElyMa_005409300</name>
</gene>
<protein>
    <submittedName>
        <fullName evidence="2">NACHT domain- and WD repeat-containing protein 1-like</fullName>
    </submittedName>
</protein>
<feature type="region of interest" description="Disordered" evidence="1">
    <location>
        <begin position="66"/>
        <end position="98"/>
    </location>
</feature>